<name>A0A268HCI5_9BACI</name>
<dbReference type="Proteomes" id="UP000216475">
    <property type="component" value="Unassembled WGS sequence"/>
</dbReference>
<feature type="transmembrane region" description="Helical" evidence="1">
    <location>
        <begin position="6"/>
        <end position="24"/>
    </location>
</feature>
<comment type="caution">
    <text evidence="3">The sequence shown here is derived from an EMBL/GenBank/DDBJ whole genome shotgun (WGS) entry which is preliminary data.</text>
</comment>
<dbReference type="HAMAP" id="MF_02062">
    <property type="entry name" value="GltS"/>
    <property type="match status" value="1"/>
</dbReference>
<keyword evidence="1" id="KW-1133">Transmembrane helix</keyword>
<keyword evidence="1" id="KW-0813">Transport</keyword>
<feature type="transmembrane region" description="Helical" evidence="1">
    <location>
        <begin position="218"/>
        <end position="235"/>
    </location>
</feature>
<dbReference type="PANTHER" id="PTHR36178">
    <property type="entry name" value="SLR0625 PROTEIN"/>
    <property type="match status" value="1"/>
</dbReference>
<feature type="transmembrane region" description="Helical" evidence="1">
    <location>
        <begin position="302"/>
        <end position="322"/>
    </location>
</feature>
<dbReference type="GO" id="GO:0015813">
    <property type="term" value="P:L-glutamate transmembrane transport"/>
    <property type="evidence" value="ECO:0007669"/>
    <property type="project" value="UniProtKB-UniRule"/>
</dbReference>
<feature type="transmembrane region" description="Helical" evidence="1">
    <location>
        <begin position="271"/>
        <end position="296"/>
    </location>
</feature>
<accession>A0A268HCI5</accession>
<keyword evidence="1" id="KW-0739">Sodium transport</keyword>
<comment type="subcellular location">
    <subcellularLocation>
        <location evidence="1">Cell membrane</location>
        <topology evidence="1">Multi-pass membrane protein</topology>
    </subcellularLocation>
</comment>
<dbReference type="AlphaFoldDB" id="A0A268HCI5"/>
<gene>
    <name evidence="3" type="primary">gltS</name>
    <name evidence="3" type="ORF">CHI12_10550</name>
</gene>
<evidence type="ECO:0000256" key="1">
    <source>
        <dbReference type="HAMAP-Rule" id="MF_02062"/>
    </source>
</evidence>
<sequence length="394" mass="42029">MNISINLIQTLAIAVIFLLIGIAIKNRVKFLRTYFIPTPVIGGLVFALIMLVGHQTSSFSVELDQSLTGTFMIAFFTATGFSFSVKDLKKTGIIGLKLAVLTVMLIGLQNALVPLVAPLVGIEPLLELTMASMSMSGGPGTTGAFGPTLEAMGVENATLVGLSAATYGLVMGSIIGGPVAKLLIRKNKLSSNDTGEEIKLDNADSKNVLNEQSITKSLFIILISMGIGTLLVWLLNKTGFIWPDYVGGLFIAAVARNLFDTLNIQLNIKAINVIGNIALSLFLVLTIMDLEIWSLFNLALPMIISLLIQTVFMIAFAIFVVYRVMGKNYDAAVMSSGMCGVGLGATSNAVANMRAVTEGYGPSPNSMVVLPVIVSVLLSLFNPIIITLFINMLR</sequence>
<dbReference type="GO" id="GO:0005886">
    <property type="term" value="C:plasma membrane"/>
    <property type="evidence" value="ECO:0007669"/>
    <property type="project" value="UniProtKB-SubCell"/>
</dbReference>
<dbReference type="EMBL" id="NPBH01000043">
    <property type="protein sequence ID" value="PAE07596.1"/>
    <property type="molecule type" value="Genomic_DNA"/>
</dbReference>
<dbReference type="InterPro" id="IPR004445">
    <property type="entry name" value="GltS"/>
</dbReference>
<keyword evidence="1" id="KW-0812">Transmembrane</keyword>
<keyword evidence="1" id="KW-0915">Sodium</keyword>
<dbReference type="RefSeq" id="WP_095270419.1">
    <property type="nucleotide sequence ID" value="NZ_NPBH01000043.1"/>
</dbReference>
<feature type="transmembrane region" description="Helical" evidence="1">
    <location>
        <begin position="36"/>
        <end position="54"/>
    </location>
</feature>
<dbReference type="Pfam" id="PF03616">
    <property type="entry name" value="Glt_symporter"/>
    <property type="match status" value="1"/>
</dbReference>
<organism evidence="3 4">
    <name type="scientific">Terribacillus saccharophilus</name>
    <dbReference type="NCBI Taxonomy" id="361277"/>
    <lineage>
        <taxon>Bacteria</taxon>
        <taxon>Bacillati</taxon>
        <taxon>Bacillota</taxon>
        <taxon>Bacilli</taxon>
        <taxon>Bacillales</taxon>
        <taxon>Bacillaceae</taxon>
        <taxon>Terribacillus</taxon>
    </lineage>
</organism>
<feature type="transmembrane region" description="Helical" evidence="1">
    <location>
        <begin position="66"/>
        <end position="86"/>
    </location>
</feature>
<comment type="similarity">
    <text evidence="1">Belongs to the glutamate:Na(+) symporter (ESS) (TC 2.A.27) family.</text>
</comment>
<feature type="transmembrane region" description="Helical" evidence="1">
    <location>
        <begin position="329"/>
        <end position="347"/>
    </location>
</feature>
<keyword evidence="1" id="KW-0769">Symport</keyword>
<feature type="transmembrane region" description="Helical" evidence="1">
    <location>
        <begin position="241"/>
        <end position="259"/>
    </location>
</feature>
<feature type="transmembrane region" description="Helical" evidence="1">
    <location>
        <begin position="98"/>
        <end position="120"/>
    </location>
</feature>
<feature type="transmembrane region" description="Helical" evidence="1">
    <location>
        <begin position="367"/>
        <end position="390"/>
    </location>
</feature>
<proteinExistence type="inferred from homology"/>
<keyword evidence="1" id="KW-0406">Ion transport</keyword>
<feature type="transmembrane region" description="Helical" evidence="1">
    <location>
        <begin position="164"/>
        <end position="184"/>
    </location>
</feature>
<keyword evidence="1" id="KW-1003">Cell membrane</keyword>
<evidence type="ECO:0000256" key="2">
    <source>
        <dbReference type="NCBIfam" id="TIGR00210"/>
    </source>
</evidence>
<evidence type="ECO:0000313" key="4">
    <source>
        <dbReference type="Proteomes" id="UP000216475"/>
    </source>
</evidence>
<dbReference type="GO" id="GO:0015501">
    <property type="term" value="F:glutamate:sodium symporter activity"/>
    <property type="evidence" value="ECO:0007669"/>
    <property type="project" value="UniProtKB-UniRule"/>
</dbReference>
<dbReference type="NCBIfam" id="TIGR00210">
    <property type="entry name" value="gltS"/>
    <property type="match status" value="1"/>
</dbReference>
<comment type="function">
    <text evidence="1">Catalyzes the sodium-dependent transport of glutamate.</text>
</comment>
<protein>
    <recommendedName>
        <fullName evidence="1 2">Sodium/glutamate symporter</fullName>
    </recommendedName>
</protein>
<keyword evidence="1" id="KW-0472">Membrane</keyword>
<reference evidence="3 4" key="1">
    <citation type="submission" date="2017-07" db="EMBL/GenBank/DDBJ databases">
        <title>Isolation and whole genome analysis of endospore-forming bacteria from heroin.</title>
        <authorList>
            <person name="Kalinowski J."/>
            <person name="Ahrens B."/>
            <person name="Al-Dilaimi A."/>
            <person name="Winkler A."/>
            <person name="Wibberg D."/>
            <person name="Schleenbecker U."/>
            <person name="Ruckert C."/>
            <person name="Wolfel R."/>
            <person name="Grass G."/>
        </authorList>
    </citation>
    <scope>NUCLEOTIDE SEQUENCE [LARGE SCALE GENOMIC DNA]</scope>
    <source>
        <strain evidence="3 4">7509</strain>
    </source>
</reference>
<keyword evidence="1" id="KW-0029">Amino-acid transport</keyword>
<dbReference type="PANTHER" id="PTHR36178:SF1">
    <property type="entry name" value="SODIUM_GLUTAMATE SYMPORTER"/>
    <property type="match status" value="1"/>
</dbReference>
<evidence type="ECO:0000313" key="3">
    <source>
        <dbReference type="EMBL" id="PAE07596.1"/>
    </source>
</evidence>